<evidence type="ECO:0000256" key="2">
    <source>
        <dbReference type="ARBA" id="ARBA00022692"/>
    </source>
</evidence>
<organism evidence="5 6">
    <name type="scientific">Helianthus annuus</name>
    <name type="common">Common sunflower</name>
    <dbReference type="NCBI Taxonomy" id="4232"/>
    <lineage>
        <taxon>Eukaryota</taxon>
        <taxon>Viridiplantae</taxon>
        <taxon>Streptophyta</taxon>
        <taxon>Embryophyta</taxon>
        <taxon>Tracheophyta</taxon>
        <taxon>Spermatophyta</taxon>
        <taxon>Magnoliopsida</taxon>
        <taxon>eudicotyledons</taxon>
        <taxon>Gunneridae</taxon>
        <taxon>Pentapetalae</taxon>
        <taxon>asterids</taxon>
        <taxon>campanulids</taxon>
        <taxon>Asterales</taxon>
        <taxon>Asteraceae</taxon>
        <taxon>Asteroideae</taxon>
        <taxon>Heliantheae alliance</taxon>
        <taxon>Heliantheae</taxon>
        <taxon>Helianthus</taxon>
    </lineage>
</organism>
<dbReference type="AlphaFoldDB" id="A0A9K3NQK6"/>
<keyword evidence="4" id="KW-0472">Membrane</keyword>
<dbReference type="Gramene" id="mRNA:HanXRQr2_Chr04g0153891">
    <property type="protein sequence ID" value="CDS:HanXRQr2_Chr04g0153891.1"/>
    <property type="gene ID" value="HanXRQr2_Chr04g0153891"/>
</dbReference>
<dbReference type="Proteomes" id="UP000215914">
    <property type="component" value="Unassembled WGS sequence"/>
</dbReference>
<name>A0A9K3NQK6_HELAN</name>
<dbReference type="Pfam" id="PF00230">
    <property type="entry name" value="MIP"/>
    <property type="match status" value="1"/>
</dbReference>
<evidence type="ECO:0000313" key="5">
    <source>
        <dbReference type="EMBL" id="KAF5809164.1"/>
    </source>
</evidence>
<dbReference type="EMBL" id="MNCJ02000319">
    <property type="protein sequence ID" value="KAF5809164.1"/>
    <property type="molecule type" value="Genomic_DNA"/>
</dbReference>
<evidence type="ECO:0000313" key="6">
    <source>
        <dbReference type="Proteomes" id="UP000215914"/>
    </source>
</evidence>
<accession>A0A9K3NQK6</accession>
<evidence type="ECO:0000256" key="3">
    <source>
        <dbReference type="ARBA" id="ARBA00022989"/>
    </source>
</evidence>
<dbReference type="InterPro" id="IPR000425">
    <property type="entry name" value="MIP"/>
</dbReference>
<proteinExistence type="predicted"/>
<evidence type="ECO:0000256" key="1">
    <source>
        <dbReference type="ARBA" id="ARBA00004141"/>
    </source>
</evidence>
<keyword evidence="6" id="KW-1185">Reference proteome</keyword>
<dbReference type="InterPro" id="IPR023271">
    <property type="entry name" value="Aquaporin-like"/>
</dbReference>
<dbReference type="GO" id="GO:0015267">
    <property type="term" value="F:channel activity"/>
    <property type="evidence" value="ECO:0007669"/>
    <property type="project" value="InterPro"/>
</dbReference>
<dbReference type="PANTHER" id="PTHR45665">
    <property type="entry name" value="AQUAPORIN-8"/>
    <property type="match status" value="1"/>
</dbReference>
<comment type="caution">
    <text evidence="5">The sequence shown here is derived from an EMBL/GenBank/DDBJ whole genome shotgun (WGS) entry which is preliminary data.</text>
</comment>
<dbReference type="InterPro" id="IPR034294">
    <property type="entry name" value="Aquaporin_transptr"/>
</dbReference>
<keyword evidence="3" id="KW-1133">Transmembrane helix</keyword>
<dbReference type="Gene3D" id="1.20.1080.10">
    <property type="entry name" value="Glycerol uptake facilitator protein"/>
    <property type="match status" value="1"/>
</dbReference>
<keyword evidence="2" id="KW-0812">Transmembrane</keyword>
<dbReference type="GO" id="GO:0016020">
    <property type="term" value="C:membrane"/>
    <property type="evidence" value="ECO:0007669"/>
    <property type="project" value="UniProtKB-SubCell"/>
</dbReference>
<sequence length="60" mass="6885">MLITYYRVQKKKKNRKKHAFDGASKNPTVSFGPAVVHLTWNSHWVYWLGPFLGAGIAVLR</sequence>
<protein>
    <submittedName>
        <fullName evidence="5">Major intrinsic protein</fullName>
    </submittedName>
</protein>
<comment type="subcellular location">
    <subcellularLocation>
        <location evidence="1">Membrane</location>
        <topology evidence="1">Multi-pass membrane protein</topology>
    </subcellularLocation>
</comment>
<reference evidence="5" key="2">
    <citation type="submission" date="2020-06" db="EMBL/GenBank/DDBJ databases">
        <title>Helianthus annuus Genome sequencing and assembly Release 2.</title>
        <authorList>
            <person name="Gouzy J."/>
            <person name="Langlade N."/>
            <person name="Munos S."/>
        </authorList>
    </citation>
    <scope>NUCLEOTIDE SEQUENCE</scope>
    <source>
        <tissue evidence="5">Leaves</tissue>
    </source>
</reference>
<dbReference type="SUPFAM" id="SSF81338">
    <property type="entry name" value="Aquaporin-like"/>
    <property type="match status" value="1"/>
</dbReference>
<evidence type="ECO:0000256" key="4">
    <source>
        <dbReference type="ARBA" id="ARBA00023136"/>
    </source>
</evidence>
<gene>
    <name evidence="5" type="ORF">HanXRQr2_Chr04g0153891</name>
</gene>
<reference evidence="5" key="1">
    <citation type="journal article" date="2017" name="Nature">
        <title>The sunflower genome provides insights into oil metabolism, flowering and Asterid evolution.</title>
        <authorList>
            <person name="Badouin H."/>
            <person name="Gouzy J."/>
            <person name="Grassa C.J."/>
            <person name="Murat F."/>
            <person name="Staton S.E."/>
            <person name="Cottret L."/>
            <person name="Lelandais-Briere C."/>
            <person name="Owens G.L."/>
            <person name="Carrere S."/>
            <person name="Mayjonade B."/>
            <person name="Legrand L."/>
            <person name="Gill N."/>
            <person name="Kane N.C."/>
            <person name="Bowers J.E."/>
            <person name="Hubner S."/>
            <person name="Bellec A."/>
            <person name="Berard A."/>
            <person name="Berges H."/>
            <person name="Blanchet N."/>
            <person name="Boniface M.C."/>
            <person name="Brunel D."/>
            <person name="Catrice O."/>
            <person name="Chaidir N."/>
            <person name="Claudel C."/>
            <person name="Donnadieu C."/>
            <person name="Faraut T."/>
            <person name="Fievet G."/>
            <person name="Helmstetter N."/>
            <person name="King M."/>
            <person name="Knapp S.J."/>
            <person name="Lai Z."/>
            <person name="Le Paslier M.C."/>
            <person name="Lippi Y."/>
            <person name="Lorenzon L."/>
            <person name="Mandel J.R."/>
            <person name="Marage G."/>
            <person name="Marchand G."/>
            <person name="Marquand E."/>
            <person name="Bret-Mestries E."/>
            <person name="Morien E."/>
            <person name="Nambeesan S."/>
            <person name="Nguyen T."/>
            <person name="Pegot-Espagnet P."/>
            <person name="Pouilly N."/>
            <person name="Raftis F."/>
            <person name="Sallet E."/>
            <person name="Schiex T."/>
            <person name="Thomas J."/>
            <person name="Vandecasteele C."/>
            <person name="Vares D."/>
            <person name="Vear F."/>
            <person name="Vautrin S."/>
            <person name="Crespi M."/>
            <person name="Mangin B."/>
            <person name="Burke J.M."/>
            <person name="Salse J."/>
            <person name="Munos S."/>
            <person name="Vincourt P."/>
            <person name="Rieseberg L.H."/>
            <person name="Langlade N.B."/>
        </authorList>
    </citation>
    <scope>NUCLEOTIDE SEQUENCE</scope>
    <source>
        <tissue evidence="5">Leaves</tissue>
    </source>
</reference>
<dbReference type="PANTHER" id="PTHR45665:SF32">
    <property type="entry name" value="AQUAPORIN TIP1-3-LIKE"/>
    <property type="match status" value="1"/>
</dbReference>